<dbReference type="AlphaFoldDB" id="A0A6C0HP26"/>
<accession>A0A6C0HP26</accession>
<sequence>MKVMNQNGKHQLRRSDRIRKNIQIKLLEDDPYHFHKKQCRLLDVLERKIEVLEKRVDSLEKERELAEPVSEEEEDEDEEDEDYDPADDASQESSSEAVEAVAPVVVPVKPLVPQSEIPWDIVLFLVGCVWLVYYYEPPHVSTAYAFRHAIENSSESL</sequence>
<evidence type="ECO:0000256" key="1">
    <source>
        <dbReference type="SAM" id="MobiDB-lite"/>
    </source>
</evidence>
<feature type="compositionally biased region" description="Acidic residues" evidence="1">
    <location>
        <begin position="69"/>
        <end position="90"/>
    </location>
</feature>
<evidence type="ECO:0000313" key="2">
    <source>
        <dbReference type="EMBL" id="QHT82100.1"/>
    </source>
</evidence>
<feature type="region of interest" description="Disordered" evidence="1">
    <location>
        <begin position="59"/>
        <end position="98"/>
    </location>
</feature>
<reference evidence="2" key="1">
    <citation type="journal article" date="2020" name="Nature">
        <title>Giant virus diversity and host interactions through global metagenomics.</title>
        <authorList>
            <person name="Schulz F."/>
            <person name="Roux S."/>
            <person name="Paez-Espino D."/>
            <person name="Jungbluth S."/>
            <person name="Walsh D.A."/>
            <person name="Denef V.J."/>
            <person name="McMahon K.D."/>
            <person name="Konstantinidis K.T."/>
            <person name="Eloe-Fadrosh E.A."/>
            <person name="Kyrpides N.C."/>
            <person name="Woyke T."/>
        </authorList>
    </citation>
    <scope>NUCLEOTIDE SEQUENCE</scope>
    <source>
        <strain evidence="2">GVMAG-M-3300023184-160</strain>
    </source>
</reference>
<proteinExistence type="predicted"/>
<organism evidence="2">
    <name type="scientific">viral metagenome</name>
    <dbReference type="NCBI Taxonomy" id="1070528"/>
    <lineage>
        <taxon>unclassified sequences</taxon>
        <taxon>metagenomes</taxon>
        <taxon>organismal metagenomes</taxon>
    </lineage>
</organism>
<dbReference type="EMBL" id="MN739996">
    <property type="protein sequence ID" value="QHT82100.1"/>
    <property type="molecule type" value="Genomic_DNA"/>
</dbReference>
<name>A0A6C0HP26_9ZZZZ</name>
<protein>
    <submittedName>
        <fullName evidence="2">Uncharacterized protein</fullName>
    </submittedName>
</protein>